<dbReference type="InterPro" id="IPR000537">
    <property type="entry name" value="UbiA_prenyltransferase"/>
</dbReference>
<dbReference type="InterPro" id="IPR044878">
    <property type="entry name" value="UbiA_sf"/>
</dbReference>
<dbReference type="Pfam" id="PF12710">
    <property type="entry name" value="HAD"/>
    <property type="match status" value="1"/>
</dbReference>
<feature type="transmembrane region" description="Helical" evidence="6">
    <location>
        <begin position="303"/>
        <end position="322"/>
    </location>
</feature>
<dbReference type="EMBL" id="JAVDWE010000016">
    <property type="protein sequence ID" value="MDR7096797.1"/>
    <property type="molecule type" value="Genomic_DNA"/>
</dbReference>
<feature type="transmembrane region" description="Helical" evidence="6">
    <location>
        <begin position="273"/>
        <end position="297"/>
    </location>
</feature>
<keyword evidence="3 6" id="KW-0812">Transmembrane</keyword>
<keyword evidence="8" id="KW-1185">Reference proteome</keyword>
<dbReference type="InterPro" id="IPR039653">
    <property type="entry name" value="Prenyltransferase"/>
</dbReference>
<evidence type="ECO:0000256" key="3">
    <source>
        <dbReference type="ARBA" id="ARBA00022692"/>
    </source>
</evidence>
<feature type="transmembrane region" description="Helical" evidence="6">
    <location>
        <begin position="231"/>
        <end position="253"/>
    </location>
</feature>
<evidence type="ECO:0000256" key="5">
    <source>
        <dbReference type="ARBA" id="ARBA00023136"/>
    </source>
</evidence>
<dbReference type="InterPro" id="IPR023214">
    <property type="entry name" value="HAD_sf"/>
</dbReference>
<keyword evidence="4 6" id="KW-1133">Transmembrane helix</keyword>
<dbReference type="RefSeq" id="WP_204734452.1">
    <property type="nucleotide sequence ID" value="NZ_JAVDWE010000016.1"/>
</dbReference>
<evidence type="ECO:0000313" key="8">
    <source>
        <dbReference type="Proteomes" id="UP001265550"/>
    </source>
</evidence>
<dbReference type="SUPFAM" id="SSF56784">
    <property type="entry name" value="HAD-like"/>
    <property type="match status" value="1"/>
</dbReference>
<gene>
    <name evidence="7" type="ORF">J2X09_004554</name>
</gene>
<evidence type="ECO:0000256" key="1">
    <source>
        <dbReference type="ARBA" id="ARBA00004141"/>
    </source>
</evidence>
<dbReference type="NCBIfam" id="NF006088">
    <property type="entry name" value="PRK08238.1"/>
    <property type="match status" value="1"/>
</dbReference>
<comment type="caution">
    <text evidence="7">The sequence shown here is derived from an EMBL/GenBank/DDBJ whole genome shotgun (WGS) entry which is preliminary data.</text>
</comment>
<evidence type="ECO:0000256" key="4">
    <source>
        <dbReference type="ARBA" id="ARBA00022989"/>
    </source>
</evidence>
<reference evidence="7 8" key="1">
    <citation type="submission" date="2023-07" db="EMBL/GenBank/DDBJ databases">
        <title>Sorghum-associated microbial communities from plants grown in Nebraska, USA.</title>
        <authorList>
            <person name="Schachtman D."/>
        </authorList>
    </citation>
    <scope>NUCLEOTIDE SEQUENCE [LARGE SCALE GENOMIC DNA]</scope>
    <source>
        <strain evidence="7 8">BE240</strain>
    </source>
</reference>
<evidence type="ECO:0000256" key="6">
    <source>
        <dbReference type="SAM" id="Phobius"/>
    </source>
</evidence>
<dbReference type="CDD" id="cd13963">
    <property type="entry name" value="PT_UbiA_2"/>
    <property type="match status" value="1"/>
</dbReference>
<dbReference type="PANTHER" id="PTHR11048">
    <property type="entry name" value="PRENYLTRANSFERASES"/>
    <property type="match status" value="1"/>
</dbReference>
<evidence type="ECO:0000313" key="7">
    <source>
        <dbReference type="EMBL" id="MDR7096797.1"/>
    </source>
</evidence>
<comment type="subcellular location">
    <subcellularLocation>
        <location evidence="1">Membrane</location>
        <topology evidence="1">Multi-pass membrane protein</topology>
    </subcellularLocation>
</comment>
<evidence type="ECO:0000256" key="2">
    <source>
        <dbReference type="ARBA" id="ARBA00022475"/>
    </source>
</evidence>
<dbReference type="InterPro" id="IPR036412">
    <property type="entry name" value="HAD-like_sf"/>
</dbReference>
<accession>A0ABU1VH39</accession>
<feature type="transmembrane region" description="Helical" evidence="6">
    <location>
        <begin position="353"/>
        <end position="371"/>
    </location>
</feature>
<feature type="transmembrane region" description="Helical" evidence="6">
    <location>
        <begin position="472"/>
        <end position="490"/>
    </location>
</feature>
<dbReference type="Proteomes" id="UP001265550">
    <property type="component" value="Unassembled WGS sequence"/>
</dbReference>
<dbReference type="Gene3D" id="1.10.357.140">
    <property type="entry name" value="UbiA prenyltransferase"/>
    <property type="match status" value="1"/>
</dbReference>
<organism evidence="7 8">
    <name type="scientific">Hydrogenophaga laconesensis</name>
    <dbReference type="NCBI Taxonomy" id="1805971"/>
    <lineage>
        <taxon>Bacteria</taxon>
        <taxon>Pseudomonadati</taxon>
        <taxon>Pseudomonadota</taxon>
        <taxon>Betaproteobacteria</taxon>
        <taxon>Burkholderiales</taxon>
        <taxon>Comamonadaceae</taxon>
        <taxon>Hydrogenophaga</taxon>
    </lineage>
</organism>
<keyword evidence="2" id="KW-1003">Cell membrane</keyword>
<proteinExistence type="predicted"/>
<feature type="transmembrane region" description="Helical" evidence="6">
    <location>
        <begin position="401"/>
        <end position="422"/>
    </location>
</feature>
<keyword evidence="5 6" id="KW-0472">Membrane</keyword>
<protein>
    <submittedName>
        <fullName evidence="7">4-hydroxybenzoate polyprenyltransferase/phosphoserine phosphatase</fullName>
    </submittedName>
</protein>
<sequence length="491" mass="53045">MTLSASTAPAPDTCPLYVDLDGTLTPSDTLHESAMLFVRRNPLNLLRMLAWLPLGKAAFKQRLASAVRPDPARLPFHEPFVQFLRDEHARGRPLVLASAADARIVQDVAAHLAVFDDTLGTNARQDGINLSRAHKRAAIDAHAKAHGHSGWAYAGNSRDDLDVWAGSAEAVAVNASPGVVASLRRTHPQARVFEREPLSLKTLLRAIRLKQWSKNGLLFVPLLGAHSLNPALWGVVLLAFLAFGLCASATYLFNDLLDLPNDRAHRIKRNRPLASGALGIPTAVALGAAMLVLGFAIAWSVSAGFTAMLLAYTAATLAYSLYLKRLALIDVLVLSGLYTLRIGAGAVASGVDLSNWLLAISIFLFLSLALVKRCAELEELEDDGSSLAPGRGYHARDLASLRAMGMASGFLAVLVLALYIDSQNSQKLYAHPDWLWAAAPVLLLWIMRIWLKTGRRELHGEDPLQFALRDPFSWGTLLVMGAIGLAATVGF</sequence>
<dbReference type="Gene3D" id="3.40.50.1000">
    <property type="entry name" value="HAD superfamily/HAD-like"/>
    <property type="match status" value="1"/>
</dbReference>
<feature type="transmembrane region" description="Helical" evidence="6">
    <location>
        <begin position="327"/>
        <end position="347"/>
    </location>
</feature>
<dbReference type="PANTHER" id="PTHR11048:SF5">
    <property type="entry name" value="DECAPRENYL-PHOSPHATE PHOSPHORIBOSYLTRANSFERASE"/>
    <property type="match status" value="1"/>
</dbReference>
<dbReference type="Pfam" id="PF01040">
    <property type="entry name" value="UbiA"/>
    <property type="match status" value="1"/>
</dbReference>
<feature type="transmembrane region" description="Helical" evidence="6">
    <location>
        <begin position="434"/>
        <end position="451"/>
    </location>
</feature>
<name>A0ABU1VH39_9BURK</name>